<dbReference type="InterPro" id="IPR013498">
    <property type="entry name" value="Topo_IA_Znf"/>
</dbReference>
<dbReference type="InterPro" id="IPR013826">
    <property type="entry name" value="Topo_IA_cen_sub3"/>
</dbReference>
<dbReference type="SUPFAM" id="SSF56712">
    <property type="entry name" value="Prokaryotic type I DNA topoisomerase"/>
    <property type="match status" value="1"/>
</dbReference>
<feature type="site" description="Interaction with DNA" evidence="10">
    <location>
        <position position="140"/>
    </location>
</feature>
<evidence type="ECO:0000256" key="1">
    <source>
        <dbReference type="ARBA" id="ARBA00000213"/>
    </source>
</evidence>
<keyword evidence="6" id="KW-0460">Magnesium</keyword>
<dbReference type="Pfam" id="PF01131">
    <property type="entry name" value="Topoisom_bac"/>
    <property type="match status" value="1"/>
</dbReference>
<dbReference type="Gene3D" id="3.30.65.10">
    <property type="entry name" value="Bacterial Topoisomerase I, domain 1"/>
    <property type="match status" value="2"/>
</dbReference>
<dbReference type="Gene3D" id="1.10.460.10">
    <property type="entry name" value="Topoisomerase I, domain 2"/>
    <property type="match status" value="1"/>
</dbReference>
<protein>
    <recommendedName>
        <fullName evidence="10">DNA topoisomerase 1</fullName>
        <ecNumber evidence="10">5.6.2.1</ecNumber>
    </recommendedName>
    <alternativeName>
        <fullName evidence="10">DNA topoisomerase I</fullName>
    </alternativeName>
</protein>
<keyword evidence="9 10" id="KW-0413">Isomerase</keyword>
<keyword evidence="8 10" id="KW-0238">DNA-binding</keyword>
<dbReference type="InterPro" id="IPR013497">
    <property type="entry name" value="Topo_IA_cen"/>
</dbReference>
<feature type="site" description="Interaction with DNA" evidence="10">
    <location>
        <position position="139"/>
    </location>
</feature>
<evidence type="ECO:0000256" key="10">
    <source>
        <dbReference type="HAMAP-Rule" id="MF_00952"/>
    </source>
</evidence>
<dbReference type="InterPro" id="IPR028612">
    <property type="entry name" value="Topoisom_1_IA"/>
</dbReference>
<dbReference type="InterPro" id="IPR003602">
    <property type="entry name" value="Topo_IA_DNA-bd_dom"/>
</dbReference>
<dbReference type="InterPro" id="IPR003601">
    <property type="entry name" value="Topo_IA_2"/>
</dbReference>
<evidence type="ECO:0000259" key="12">
    <source>
        <dbReference type="PROSITE" id="PS50880"/>
    </source>
</evidence>
<dbReference type="EC" id="5.6.2.1" evidence="10"/>
<evidence type="ECO:0000256" key="7">
    <source>
        <dbReference type="ARBA" id="ARBA00023029"/>
    </source>
</evidence>
<dbReference type="Pfam" id="PF01751">
    <property type="entry name" value="Toprim"/>
    <property type="match status" value="1"/>
</dbReference>
<dbReference type="GeneID" id="97999818"/>
<dbReference type="PANTHER" id="PTHR42785:SF1">
    <property type="entry name" value="DNA TOPOISOMERASE"/>
    <property type="match status" value="1"/>
</dbReference>
<dbReference type="InterPro" id="IPR006171">
    <property type="entry name" value="TOPRIM_dom"/>
</dbReference>
<dbReference type="PRINTS" id="PR00417">
    <property type="entry name" value="PRTPISMRASEI"/>
</dbReference>
<dbReference type="Gene3D" id="1.10.290.10">
    <property type="entry name" value="Topoisomerase I, domain 4"/>
    <property type="match status" value="1"/>
</dbReference>
<evidence type="ECO:0000256" key="5">
    <source>
        <dbReference type="ARBA" id="ARBA00022833"/>
    </source>
</evidence>
<dbReference type="Gene3D" id="2.70.20.10">
    <property type="entry name" value="Topoisomerase I, domain 3"/>
    <property type="match status" value="1"/>
</dbReference>
<evidence type="ECO:0000256" key="8">
    <source>
        <dbReference type="ARBA" id="ARBA00023125"/>
    </source>
</evidence>
<feature type="region of interest" description="Interaction with DNA" evidence="10">
    <location>
        <begin position="163"/>
        <end position="168"/>
    </location>
</feature>
<accession>A0A3E3DYY4</accession>
<comment type="function">
    <text evidence="10">Releases the supercoiling and torsional tension of DNA, which is introduced during the DNA replication and transcription, by transiently cleaving and rejoining one strand of the DNA duplex. Introduces a single-strand break via transesterification at a target site in duplex DNA. The scissile phosphodiester is attacked by the catalytic tyrosine of the enzyme, resulting in the formation of a DNA-(5'-phosphotyrosyl)-enzyme intermediate and the expulsion of a 3'-OH DNA strand. The free DNA strand then undergoes passage around the unbroken strand, thus removing DNA supercoils. Finally, in the religation step, the DNA 3'-OH attacks the covalent intermediate to expel the active-site tyrosine and restore the DNA phosphodiester backbone.</text>
</comment>
<dbReference type="InterPro" id="IPR013824">
    <property type="entry name" value="Topo_IA_cen_sub1"/>
</dbReference>
<feature type="domain" description="Topo IA-type catalytic" evidence="13">
    <location>
        <begin position="129"/>
        <end position="560"/>
    </location>
</feature>
<dbReference type="HAMAP" id="MF_00952">
    <property type="entry name" value="Topoisom_1_prok"/>
    <property type="match status" value="1"/>
</dbReference>
<dbReference type="CDD" id="cd00186">
    <property type="entry name" value="TOP1Ac"/>
    <property type="match status" value="1"/>
</dbReference>
<feature type="site" description="Interaction with DNA" evidence="10">
    <location>
        <position position="155"/>
    </location>
</feature>
<dbReference type="RefSeq" id="WP_007049396.1">
    <property type="nucleotide sequence ID" value="NZ_CABKNJ010000005.1"/>
</dbReference>
<comment type="caution">
    <text evidence="14">The sequence shown here is derived from an EMBL/GenBank/DDBJ whole genome shotgun (WGS) entry which is preliminary data.</text>
</comment>
<feature type="region of interest" description="Disordered" evidence="11">
    <location>
        <begin position="244"/>
        <end position="263"/>
    </location>
</feature>
<dbReference type="PROSITE" id="PS00396">
    <property type="entry name" value="TOPO_IA_1"/>
    <property type="match status" value="1"/>
</dbReference>
<dbReference type="PROSITE" id="PS52039">
    <property type="entry name" value="TOPO_IA_2"/>
    <property type="match status" value="1"/>
</dbReference>
<name>A0A3E3DYY4_9FIRM</name>
<feature type="site" description="Interaction with DNA" evidence="10">
    <location>
        <position position="302"/>
    </location>
</feature>
<sequence>MSYRLVIVESPAKAKTIQKYLPKDCKVVASKGHVIDLPKSKLGIDIENDFEPDYKTIRGQGERLKKLKADAKKADEVILATDNDREGEAISWHLANYLGLDLNDKNRMEFLEITPSAIKNAIKNKRTIDMNIVDAQQARRVLDRLVGYKISPVLWSKVLRGLSAGRVQSVAMRLIVDKENEIRNFVSEEYWLMEGIFNKKDTKEAFLSKLALIKGKKAEVKTKEDADKIVRDLKENKYIVKEVKRGTKKKNSPPPFETSSMQQDANNKLNFSISKTMMLAQQLYEGVEVEGIGQIGLITYLRTDSTRLSEEAVKAGSAFIIDKYGKEFLGYTGPKGKANSKIQDAHEAIRPSDVNLTPDKLKTSLNQDQLKLYTLIYNRFLASLMTPAVYDTLRVDIENGDYIFRSTGSRVKFKGYLEVYDFISKKDKDGENENIPLLTEGEEVDLKKLSPIQKFTQPPARYNEASLVKVLKEEGIGRPSTYSQIINTIKNRGYVEVNQRRFSPTMIGEAVDKLLRENFEDIVDVDFTAQMESTLDNIEEGSKKWKDVIAEFYKGLEKELDKVKDIERIKLPEEETDEVCENCGKPMVIKYGRFGKFMACSGYPDCKTTKPIVKEIDAECPKCGGQVVERKSKKGSVFYGCKNYPNCDFASSQKPTKKICPKCGELLYESKGKTKKLFCKNKECKYKEEQ</sequence>
<feature type="site" description="Interaction with DNA" evidence="10">
    <location>
        <position position="492"/>
    </location>
</feature>
<dbReference type="InterPro" id="IPR005733">
    <property type="entry name" value="TopoI_bac-type"/>
</dbReference>
<feature type="site" description="Interaction with DNA" evidence="10">
    <location>
        <position position="148"/>
    </location>
</feature>
<dbReference type="GO" id="GO:0008270">
    <property type="term" value="F:zinc ion binding"/>
    <property type="evidence" value="ECO:0007669"/>
    <property type="project" value="UniProtKB-KW"/>
</dbReference>
<gene>
    <name evidence="10" type="primary">topA</name>
    <name evidence="14" type="ORF">DW687_05170</name>
</gene>
<dbReference type="NCBIfam" id="TIGR01051">
    <property type="entry name" value="topA_bact"/>
    <property type="match status" value="1"/>
</dbReference>
<comment type="subunit">
    <text evidence="10">Monomer.</text>
</comment>
<evidence type="ECO:0000313" key="14">
    <source>
        <dbReference type="EMBL" id="RGD74159.1"/>
    </source>
</evidence>
<comment type="catalytic activity">
    <reaction evidence="1 10">
        <text>ATP-independent breakage of single-stranded DNA, followed by passage and rejoining.</text>
        <dbReference type="EC" id="5.6.2.1"/>
    </reaction>
</comment>
<evidence type="ECO:0000256" key="9">
    <source>
        <dbReference type="ARBA" id="ARBA00023235"/>
    </source>
</evidence>
<dbReference type="InterPro" id="IPR000380">
    <property type="entry name" value="Topo_IA"/>
</dbReference>
<dbReference type="Gene3D" id="3.40.50.140">
    <property type="match status" value="1"/>
</dbReference>
<dbReference type="InterPro" id="IPR023405">
    <property type="entry name" value="Topo_IA_core_domain"/>
</dbReference>
<dbReference type="Proteomes" id="UP000261212">
    <property type="component" value="Unassembled WGS sequence"/>
</dbReference>
<dbReference type="GO" id="GO:0003677">
    <property type="term" value="F:DNA binding"/>
    <property type="evidence" value="ECO:0007669"/>
    <property type="project" value="UniProtKB-KW"/>
</dbReference>
<dbReference type="SMART" id="SM00436">
    <property type="entry name" value="TOP1Bc"/>
    <property type="match status" value="1"/>
</dbReference>
<feature type="site" description="Interaction with DNA" evidence="10">
    <location>
        <position position="143"/>
    </location>
</feature>
<dbReference type="GO" id="GO:0003917">
    <property type="term" value="F:DNA topoisomerase type I (single strand cut, ATP-independent) activity"/>
    <property type="evidence" value="ECO:0007669"/>
    <property type="project" value="UniProtKB-UniRule"/>
</dbReference>
<dbReference type="SMART" id="SM00437">
    <property type="entry name" value="TOP1Ac"/>
    <property type="match status" value="1"/>
</dbReference>
<dbReference type="EMBL" id="QUSM01000003">
    <property type="protein sequence ID" value="RGD74159.1"/>
    <property type="molecule type" value="Genomic_DNA"/>
</dbReference>
<evidence type="ECO:0000256" key="2">
    <source>
        <dbReference type="ARBA" id="ARBA00009446"/>
    </source>
</evidence>
<dbReference type="InterPro" id="IPR013825">
    <property type="entry name" value="Topo_IA_cen_sub2"/>
</dbReference>
<evidence type="ECO:0000313" key="15">
    <source>
        <dbReference type="Proteomes" id="UP000261212"/>
    </source>
</evidence>
<dbReference type="GO" id="GO:0006265">
    <property type="term" value="P:DNA topological change"/>
    <property type="evidence" value="ECO:0007669"/>
    <property type="project" value="UniProtKB-UniRule"/>
</dbReference>
<keyword evidence="3" id="KW-0479">Metal-binding</keyword>
<comment type="similarity">
    <text evidence="2 10">Belongs to the type IA topoisomerase family.</text>
</comment>
<keyword evidence="5" id="KW-0862">Zinc</keyword>
<dbReference type="GO" id="GO:0005694">
    <property type="term" value="C:chromosome"/>
    <property type="evidence" value="ECO:0007669"/>
    <property type="project" value="InterPro"/>
</dbReference>
<dbReference type="SMART" id="SM00493">
    <property type="entry name" value="TOPRIM"/>
    <property type="match status" value="1"/>
</dbReference>
<evidence type="ECO:0000256" key="3">
    <source>
        <dbReference type="ARBA" id="ARBA00022723"/>
    </source>
</evidence>
<feature type="domain" description="Toprim" evidence="12">
    <location>
        <begin position="3"/>
        <end position="115"/>
    </location>
</feature>
<dbReference type="PANTHER" id="PTHR42785">
    <property type="entry name" value="DNA TOPOISOMERASE, TYPE IA, CORE"/>
    <property type="match status" value="1"/>
</dbReference>
<dbReference type="Pfam" id="PF01396">
    <property type="entry name" value="Zn_ribbon_Top1"/>
    <property type="match status" value="2"/>
</dbReference>
<keyword evidence="4" id="KW-0863">Zinc-finger</keyword>
<evidence type="ECO:0000256" key="6">
    <source>
        <dbReference type="ARBA" id="ARBA00022842"/>
    </source>
</evidence>
<feature type="active site" description="O-(5'-phospho-DNA)-tyrosine intermediate" evidence="10">
    <location>
        <position position="300"/>
    </location>
</feature>
<evidence type="ECO:0000256" key="11">
    <source>
        <dbReference type="SAM" id="MobiDB-lite"/>
    </source>
</evidence>
<keyword evidence="7 10" id="KW-0799">Topoisomerase</keyword>
<dbReference type="InterPro" id="IPR023406">
    <property type="entry name" value="Topo_IA_AS"/>
</dbReference>
<evidence type="ECO:0000259" key="13">
    <source>
        <dbReference type="PROSITE" id="PS52039"/>
    </source>
</evidence>
<proteinExistence type="inferred from homology"/>
<dbReference type="PROSITE" id="PS50880">
    <property type="entry name" value="TOPRIM"/>
    <property type="match status" value="1"/>
</dbReference>
<feature type="site" description="Interaction with DNA" evidence="10">
    <location>
        <position position="33"/>
    </location>
</feature>
<evidence type="ECO:0000256" key="4">
    <source>
        <dbReference type="ARBA" id="ARBA00022771"/>
    </source>
</evidence>
<dbReference type="AlphaFoldDB" id="A0A3E3DYY4"/>
<reference evidence="14 15" key="1">
    <citation type="submission" date="2018-08" db="EMBL/GenBank/DDBJ databases">
        <title>A genome reference for cultivated species of the human gut microbiota.</title>
        <authorList>
            <person name="Zou Y."/>
            <person name="Xue W."/>
            <person name="Luo G."/>
        </authorList>
    </citation>
    <scope>NUCLEOTIDE SEQUENCE [LARGE SCALE GENOMIC DNA]</scope>
    <source>
        <strain evidence="14 15">AM25-6</strain>
    </source>
</reference>
<organism evidence="14 15">
    <name type="scientific">Anaerofustis stercorihominis</name>
    <dbReference type="NCBI Taxonomy" id="214853"/>
    <lineage>
        <taxon>Bacteria</taxon>
        <taxon>Bacillati</taxon>
        <taxon>Bacillota</taxon>
        <taxon>Clostridia</taxon>
        <taxon>Eubacteriales</taxon>
        <taxon>Eubacteriaceae</taxon>
        <taxon>Anaerofustis</taxon>
    </lineage>
</organism>
<dbReference type="SUPFAM" id="SSF57783">
    <property type="entry name" value="Zinc beta-ribbon"/>
    <property type="match status" value="2"/>
</dbReference>